<protein>
    <submittedName>
        <fullName evidence="1">Uncharacterized protein</fullName>
    </submittedName>
</protein>
<dbReference type="Proteomes" id="UP000267289">
    <property type="component" value="Unassembled WGS sequence"/>
</dbReference>
<dbReference type="AlphaFoldDB" id="A0A498QIP3"/>
<reference evidence="1 2" key="1">
    <citation type="submission" date="2018-09" db="EMBL/GenBank/DDBJ databases">
        <authorList>
            <person name="Tagini F."/>
        </authorList>
    </citation>
    <scope>NUCLEOTIDE SEQUENCE [LARGE SCALE GENOMIC DNA]</scope>
    <source>
        <strain evidence="1 2">MK13</strain>
    </source>
</reference>
<proteinExistence type="predicted"/>
<organism evidence="1 2">
    <name type="scientific">Mycobacterium innocens</name>
    <dbReference type="NCBI Taxonomy" id="2341083"/>
    <lineage>
        <taxon>Bacteria</taxon>
        <taxon>Bacillati</taxon>
        <taxon>Actinomycetota</taxon>
        <taxon>Actinomycetes</taxon>
        <taxon>Mycobacteriales</taxon>
        <taxon>Mycobacteriaceae</taxon>
        <taxon>Mycobacterium</taxon>
    </lineage>
</organism>
<evidence type="ECO:0000313" key="2">
    <source>
        <dbReference type="Proteomes" id="UP000267289"/>
    </source>
</evidence>
<name>A0A498QIP3_9MYCO</name>
<keyword evidence="2" id="KW-1185">Reference proteome</keyword>
<dbReference type="EMBL" id="UPHQ01000281">
    <property type="protein sequence ID" value="VBA44984.1"/>
    <property type="molecule type" value="Genomic_DNA"/>
</dbReference>
<accession>A0A498QIP3</accession>
<gene>
    <name evidence="1" type="ORF">LAUMK13_05304</name>
</gene>
<sequence length="48" mass="4525">MFSADNASCWAAFLAAVSAHGGLGASVGGTLPGGNGASTSLALVRISC</sequence>
<evidence type="ECO:0000313" key="1">
    <source>
        <dbReference type="EMBL" id="VBA44984.1"/>
    </source>
</evidence>